<evidence type="ECO:0000256" key="2">
    <source>
        <dbReference type="SAM" id="Phobius"/>
    </source>
</evidence>
<dbReference type="SUPFAM" id="SSF52266">
    <property type="entry name" value="SGNH hydrolase"/>
    <property type="match status" value="1"/>
</dbReference>
<evidence type="ECO:0000313" key="5">
    <source>
        <dbReference type="EMBL" id="GGH53779.1"/>
    </source>
</evidence>
<keyword evidence="1" id="KW-0378">Hydrolase</keyword>
<evidence type="ECO:0000256" key="1">
    <source>
        <dbReference type="ARBA" id="ARBA00022801"/>
    </source>
</evidence>
<keyword evidence="2" id="KW-1133">Transmembrane helix</keyword>
<evidence type="ECO:0000259" key="3">
    <source>
        <dbReference type="Pfam" id="PF03629"/>
    </source>
</evidence>
<keyword evidence="6" id="KW-1185">Reference proteome</keyword>
<evidence type="ECO:0008006" key="7">
    <source>
        <dbReference type="Google" id="ProtNLM"/>
    </source>
</evidence>
<sequence>MQIVCPSSYFKEFTVTMRHYLPYLYWVVFSILSFTAHGQVSIDFPSDRIVIQRDKANNANINIAGTYTKPIDRVEAKISALAPNQGIDRDWTPLVDASVQGGFFSGYITAQGGWYRLEVRGWKGNQLVDTKTVDHVGVGEVFIIAGQSNAQGFKDTPDNNFQFNNQGAQDDRVNSIDNNEYGEYPFELPERPTFHHIDAQSKISPRGPSAWCWGRLGDRLASRLNVPILFFNVGWEGMSSGNWRESINGNTQSVYAPIWIKPDGMPYGNLRSVIQRYTPITGLRGVLWLQGEADNFKDVSTDTYFNNVKAVIESSRNESGRNISWMVSITSYDNGRLNDVNVTNGQRNVISSVPNVFEGPNTDLIQIPRENGAAFGVHFSGDGLMQLGDAWSNSLTDDFFARSEPYQSQRPLRVTASCAGNGNVTLSADPIGLNSFNWNNGQSSNSIVVGNGTYYVKARDDKGNYIFSPEIRVNEQIQPNQPTVTIEGSNPVCIGNTATLVSNTSENAVWNTGATGDRLPVTAGGEYFVTVKNIYGCEAASQKVSMQVLNSPLPDKPKITASGVLTFCQGGEVNLTSDSKVKSVWSNGANNATITVVSSGDYRVRALDAVGCFSPESDAVTVKVNPLPAKPTIALSGETTFCDGGNVTMTSSYESGNIWSTNATTKSIAVLTTGKFTLKQRDANGCESTSDEVNVKVNPLPATPVITSLRPTTFCERDYTTLRSSEAYSYLWSNGSTNREIELRASGNFTISAKDENGCISPVSPVVAVVVNPLPPTPVITADGPTTFCADLSVNLTSTGAAGYLWSNGISSQTLKVTLAGTYSVQTINQFQCYSDPSNQISTQTLALPPAPVVTARQATTFCDGDTIVLKAANGNAFYWNNGLEGDSIEVFATGEYSARIQDQQGCYSPYSASLPVDVKPSPTAPVIRKTGVYTLFAENNLNAGDHVWKYNNSELTETSATLKAVKAGNYVVNNTIVYSPTLTCYSDFSEPFLFYLDPSNPGFVAYPNPNTSEKLTVETFADLVNADVQIIDSRGVIHRTFRVPKFDSPKYFNLTGLSSGMYIIRVNSSVLNATQKLVIVR</sequence>
<dbReference type="InterPro" id="IPR036514">
    <property type="entry name" value="SGNH_hydro_sf"/>
</dbReference>
<dbReference type="NCBIfam" id="TIGR04183">
    <property type="entry name" value="Por_Secre_tail"/>
    <property type="match status" value="1"/>
</dbReference>
<feature type="domain" description="Secretion system C-terminal sorting" evidence="4">
    <location>
        <begin position="1007"/>
        <end position="1080"/>
    </location>
</feature>
<dbReference type="InterPro" id="IPR026444">
    <property type="entry name" value="Secre_tail"/>
</dbReference>
<organism evidence="5 6">
    <name type="scientific">Dyadobacter endophyticus</name>
    <dbReference type="NCBI Taxonomy" id="1749036"/>
    <lineage>
        <taxon>Bacteria</taxon>
        <taxon>Pseudomonadati</taxon>
        <taxon>Bacteroidota</taxon>
        <taxon>Cytophagia</taxon>
        <taxon>Cytophagales</taxon>
        <taxon>Spirosomataceae</taxon>
        <taxon>Dyadobacter</taxon>
    </lineage>
</organism>
<feature type="domain" description="Sialate O-acetylesterase" evidence="3">
    <location>
        <begin position="140"/>
        <end position="392"/>
    </location>
</feature>
<reference evidence="6" key="1">
    <citation type="journal article" date="2019" name="Int. J. Syst. Evol. Microbiol.">
        <title>The Global Catalogue of Microorganisms (GCM) 10K type strain sequencing project: providing services to taxonomists for standard genome sequencing and annotation.</title>
        <authorList>
            <consortium name="The Broad Institute Genomics Platform"/>
            <consortium name="The Broad Institute Genome Sequencing Center for Infectious Disease"/>
            <person name="Wu L."/>
            <person name="Ma J."/>
        </authorList>
    </citation>
    <scope>NUCLEOTIDE SEQUENCE [LARGE SCALE GENOMIC DNA]</scope>
    <source>
        <strain evidence="6">CGMCC 1.15288</strain>
    </source>
</reference>
<keyword evidence="2" id="KW-0812">Transmembrane</keyword>
<comment type="caution">
    <text evidence="5">The sequence shown here is derived from an EMBL/GenBank/DDBJ whole genome shotgun (WGS) entry which is preliminary data.</text>
</comment>
<evidence type="ECO:0000259" key="4">
    <source>
        <dbReference type="Pfam" id="PF18962"/>
    </source>
</evidence>
<dbReference type="Pfam" id="PF18962">
    <property type="entry name" value="Por_Secre_tail"/>
    <property type="match status" value="1"/>
</dbReference>
<dbReference type="Gene3D" id="3.40.50.1110">
    <property type="entry name" value="SGNH hydrolase"/>
    <property type="match status" value="1"/>
</dbReference>
<proteinExistence type="predicted"/>
<dbReference type="Proteomes" id="UP000600214">
    <property type="component" value="Unassembled WGS sequence"/>
</dbReference>
<feature type="transmembrane region" description="Helical" evidence="2">
    <location>
        <begin position="20"/>
        <end position="40"/>
    </location>
</feature>
<keyword evidence="2" id="KW-0472">Membrane</keyword>
<name>A0ABQ1Z8G4_9BACT</name>
<gene>
    <name evidence="5" type="ORF">GCM10007423_59610</name>
</gene>
<dbReference type="InterPro" id="IPR005181">
    <property type="entry name" value="SASA"/>
</dbReference>
<dbReference type="EMBL" id="BMIA01000006">
    <property type="protein sequence ID" value="GGH53779.1"/>
    <property type="molecule type" value="Genomic_DNA"/>
</dbReference>
<accession>A0ABQ1Z8G4</accession>
<dbReference type="Pfam" id="PF03629">
    <property type="entry name" value="SASA"/>
    <property type="match status" value="1"/>
</dbReference>
<protein>
    <recommendedName>
        <fullName evidence="7">Por secretion system C-terminal sorting domain-containing protein</fullName>
    </recommendedName>
</protein>
<evidence type="ECO:0000313" key="6">
    <source>
        <dbReference type="Proteomes" id="UP000600214"/>
    </source>
</evidence>